<dbReference type="GO" id="GO:0005524">
    <property type="term" value="F:ATP binding"/>
    <property type="evidence" value="ECO:0007669"/>
    <property type="project" value="UniProtKB-KW"/>
</dbReference>
<feature type="compositionally biased region" description="Low complexity" evidence="17">
    <location>
        <begin position="304"/>
        <end position="318"/>
    </location>
</feature>
<proteinExistence type="inferred from homology"/>
<keyword evidence="6 16" id="KW-0547">Nucleotide-binding</keyword>
<evidence type="ECO:0000256" key="7">
    <source>
        <dbReference type="ARBA" id="ARBA00022840"/>
    </source>
</evidence>
<comment type="catalytic activity">
    <reaction evidence="14 16">
        <text>tRNA(Tyr) + L-tyrosine + ATP = L-tyrosyl-tRNA(Tyr) + AMP + diphosphate + H(+)</text>
        <dbReference type="Rhea" id="RHEA:10220"/>
        <dbReference type="Rhea" id="RHEA-COMP:9706"/>
        <dbReference type="Rhea" id="RHEA-COMP:9707"/>
        <dbReference type="ChEBI" id="CHEBI:15378"/>
        <dbReference type="ChEBI" id="CHEBI:30616"/>
        <dbReference type="ChEBI" id="CHEBI:33019"/>
        <dbReference type="ChEBI" id="CHEBI:58315"/>
        <dbReference type="ChEBI" id="CHEBI:78442"/>
        <dbReference type="ChEBI" id="CHEBI:78536"/>
        <dbReference type="ChEBI" id="CHEBI:456215"/>
        <dbReference type="EC" id="6.1.1.1"/>
    </reaction>
</comment>
<dbReference type="PANTHER" id="PTHR11766:SF0">
    <property type="entry name" value="TYROSINE--TRNA LIGASE, MITOCHONDRIAL"/>
    <property type="match status" value="1"/>
</dbReference>
<dbReference type="FunFam" id="3.40.50.620:FF:000158">
    <property type="entry name" value="Tyrosine--tRNA ligase"/>
    <property type="match status" value="1"/>
</dbReference>
<evidence type="ECO:0000256" key="13">
    <source>
        <dbReference type="ARBA" id="ARBA00033323"/>
    </source>
</evidence>
<dbReference type="Proteomes" id="UP000247498">
    <property type="component" value="Unassembled WGS sequence"/>
</dbReference>
<dbReference type="Pfam" id="PF00579">
    <property type="entry name" value="tRNA-synt_1b"/>
    <property type="match status" value="1"/>
</dbReference>
<dbReference type="OrthoDB" id="337870at2759"/>
<dbReference type="InterPro" id="IPR002307">
    <property type="entry name" value="Tyr-tRNA-ligase"/>
</dbReference>
<dbReference type="Gene3D" id="1.10.240.10">
    <property type="entry name" value="Tyrosyl-Transfer RNA Synthetase"/>
    <property type="match status" value="1"/>
</dbReference>
<dbReference type="NCBIfam" id="TIGR00234">
    <property type="entry name" value="tyrS"/>
    <property type="match status" value="1"/>
</dbReference>
<evidence type="ECO:0000256" key="15">
    <source>
        <dbReference type="PROSITE-ProRule" id="PRU00182"/>
    </source>
</evidence>
<dbReference type="InterPro" id="IPR002942">
    <property type="entry name" value="S4_RNA-bd"/>
</dbReference>
<evidence type="ECO:0000313" key="20">
    <source>
        <dbReference type="Proteomes" id="UP000247498"/>
    </source>
</evidence>
<dbReference type="GO" id="GO:0009570">
    <property type="term" value="C:chloroplast stroma"/>
    <property type="evidence" value="ECO:0007669"/>
    <property type="project" value="TreeGrafter"/>
</dbReference>
<evidence type="ECO:0000256" key="11">
    <source>
        <dbReference type="ARBA" id="ARBA00023128"/>
    </source>
</evidence>
<dbReference type="GO" id="GO:0009791">
    <property type="term" value="P:post-embryonic development"/>
    <property type="evidence" value="ECO:0007669"/>
    <property type="project" value="UniProtKB-ARBA"/>
</dbReference>
<keyword evidence="7 16" id="KW-0067">ATP-binding</keyword>
<dbReference type="PROSITE" id="PS00178">
    <property type="entry name" value="AA_TRNA_LIGASE_I"/>
    <property type="match status" value="1"/>
</dbReference>
<dbReference type="GO" id="GO:0048608">
    <property type="term" value="P:reproductive structure development"/>
    <property type="evidence" value="ECO:0007669"/>
    <property type="project" value="UniProtKB-ARBA"/>
</dbReference>
<dbReference type="FunCoup" id="A0A2V0P2A3">
    <property type="interactions" value="1968"/>
</dbReference>
<dbReference type="GO" id="GO:0005829">
    <property type="term" value="C:cytosol"/>
    <property type="evidence" value="ECO:0007669"/>
    <property type="project" value="TreeGrafter"/>
</dbReference>
<keyword evidence="10" id="KW-0809">Transit peptide</keyword>
<dbReference type="SUPFAM" id="SSF52374">
    <property type="entry name" value="Nucleotidylyl transferase"/>
    <property type="match status" value="1"/>
</dbReference>
<comment type="caution">
    <text evidence="19">The sequence shown here is derived from an EMBL/GenBank/DDBJ whole genome shotgun (WGS) entry which is preliminary data.</text>
</comment>
<name>A0A2V0P2A3_9CHLO</name>
<dbReference type="STRING" id="307507.A0A2V0P2A3"/>
<dbReference type="SMART" id="SM00363">
    <property type="entry name" value="S4"/>
    <property type="match status" value="1"/>
</dbReference>
<evidence type="ECO:0000256" key="16">
    <source>
        <dbReference type="RuleBase" id="RU361234"/>
    </source>
</evidence>
<dbReference type="HAMAP" id="MF_02006">
    <property type="entry name" value="Tyr_tRNA_synth_type1"/>
    <property type="match status" value="1"/>
</dbReference>
<protein>
    <recommendedName>
        <fullName evidence="4 16">Tyrosine--tRNA ligase</fullName>
        <ecNumber evidence="4 16">6.1.1.1</ecNumber>
    </recommendedName>
    <alternativeName>
        <fullName evidence="13 16">Tyrosyl-tRNA synthetase</fullName>
    </alternativeName>
</protein>
<evidence type="ECO:0000256" key="1">
    <source>
        <dbReference type="ARBA" id="ARBA00002025"/>
    </source>
</evidence>
<evidence type="ECO:0000256" key="8">
    <source>
        <dbReference type="ARBA" id="ARBA00022884"/>
    </source>
</evidence>
<dbReference type="Gene3D" id="3.40.50.620">
    <property type="entry name" value="HUPs"/>
    <property type="match status" value="1"/>
</dbReference>
<feature type="domain" description="RNA-binding S4" evidence="18">
    <location>
        <begin position="464"/>
        <end position="526"/>
    </location>
</feature>
<dbReference type="CDD" id="cd00805">
    <property type="entry name" value="TyrRS_core"/>
    <property type="match status" value="1"/>
</dbReference>
<dbReference type="PRINTS" id="PR01040">
    <property type="entry name" value="TRNASYNTHTYR"/>
</dbReference>
<dbReference type="InterPro" id="IPR024107">
    <property type="entry name" value="Tyr-tRNA-ligase_bac_1"/>
</dbReference>
<dbReference type="InterPro" id="IPR024088">
    <property type="entry name" value="Tyr-tRNA-ligase_bac-type"/>
</dbReference>
<evidence type="ECO:0000256" key="2">
    <source>
        <dbReference type="ARBA" id="ARBA00004173"/>
    </source>
</evidence>
<dbReference type="PROSITE" id="PS50889">
    <property type="entry name" value="S4"/>
    <property type="match status" value="1"/>
</dbReference>
<dbReference type="EC" id="6.1.1.1" evidence="4 16"/>
<evidence type="ECO:0000256" key="14">
    <source>
        <dbReference type="ARBA" id="ARBA00048248"/>
    </source>
</evidence>
<comment type="function">
    <text evidence="1">Catalyzes the attachment of tyrosine to tRNA(Tyr) in a two-step reaction: tyrosine is first activated by ATP to form Tyr-AMP and then transferred to the acceptor end of tRNA(Tyr).</text>
</comment>
<comment type="subcellular location">
    <subcellularLocation>
        <location evidence="2">Mitochondrion</location>
    </subcellularLocation>
</comment>
<dbReference type="InterPro" id="IPR014729">
    <property type="entry name" value="Rossmann-like_a/b/a_fold"/>
</dbReference>
<sequence>MALAQRAPSALRQQASRLAARGARRPFSGALRTPRNGAFSSAGPVVAASTATERAPASAATAAPAPTANVVAVLRERGLIQEVTSDELEAVAARTGLSVYCGFDPTADSLHLGNLLGIIVLSWFQRCGHTPVALVGGATGRVGDPSGRSSERPVLSEAAIERNVAGIRGLLTSILERGGEAAGGGAPRVKVLNNLDWFGPMSFLSFLRDVGKFARVGTMMAKDSVRTRMESEQGISFTEFTYQLLQGYDFVHLCRDHGVRVQIGGSDQWGNITAGTDLIRRLLGGGAAASVSSYDSAQSGQSVDGDAQSEASSSGQSEAPACYGLTFPLLVDSEGRKFGKSTGGAVWLSADKLSPYKFYQHLFGVTDADVVRMLRMLTFLPLDEIAAIEAAMARPDYVPNTAQRRLAEAVTEFVHGKEGLAQALKATEALRPGAATELDAATLEAIAGDAPSAALPREKVEGQLLVDVIVASGMLPSKGEVRRMVKNGGVYLNNSKVTDDKRAMAAGDLIEGRLALLACGKKNKLLLRVE</sequence>
<evidence type="ECO:0000256" key="3">
    <source>
        <dbReference type="ARBA" id="ARBA00005594"/>
    </source>
</evidence>
<comment type="similarity">
    <text evidence="3 16">Belongs to the class-I aminoacyl-tRNA synthetase family.</text>
</comment>
<dbReference type="GO" id="GO:0004831">
    <property type="term" value="F:tyrosine-tRNA ligase activity"/>
    <property type="evidence" value="ECO:0007669"/>
    <property type="project" value="UniProtKB-EC"/>
</dbReference>
<dbReference type="InterPro" id="IPR001412">
    <property type="entry name" value="aa-tRNA-synth_I_CS"/>
</dbReference>
<keyword evidence="8 15" id="KW-0694">RNA-binding</keyword>
<dbReference type="GO" id="GO:0005739">
    <property type="term" value="C:mitochondrion"/>
    <property type="evidence" value="ECO:0007669"/>
    <property type="project" value="UniProtKB-SubCell"/>
</dbReference>
<gene>
    <name evidence="19" type="ORF">Rsub_05633</name>
</gene>
<dbReference type="GO" id="GO:0003723">
    <property type="term" value="F:RNA binding"/>
    <property type="evidence" value="ECO:0007669"/>
    <property type="project" value="UniProtKB-KW"/>
</dbReference>
<accession>A0A2V0P2A3</accession>
<dbReference type="InterPro" id="IPR054608">
    <property type="entry name" value="SYY-like_C"/>
</dbReference>
<evidence type="ECO:0000256" key="12">
    <source>
        <dbReference type="ARBA" id="ARBA00023146"/>
    </source>
</evidence>
<dbReference type="SUPFAM" id="SSF55174">
    <property type="entry name" value="Alpha-L RNA-binding motif"/>
    <property type="match status" value="1"/>
</dbReference>
<keyword evidence="9 16" id="KW-0648">Protein biosynthesis</keyword>
<dbReference type="FunFam" id="1.10.240.10:FF:000001">
    <property type="entry name" value="Tyrosine--tRNA ligase"/>
    <property type="match status" value="1"/>
</dbReference>
<dbReference type="Gene3D" id="3.10.290.10">
    <property type="entry name" value="RNA-binding S4 domain"/>
    <property type="match status" value="1"/>
</dbReference>
<evidence type="ECO:0000256" key="4">
    <source>
        <dbReference type="ARBA" id="ARBA00013160"/>
    </source>
</evidence>
<dbReference type="PANTHER" id="PTHR11766">
    <property type="entry name" value="TYROSYL-TRNA SYNTHETASE"/>
    <property type="match status" value="1"/>
</dbReference>
<reference evidence="19 20" key="1">
    <citation type="journal article" date="2018" name="Sci. Rep.">
        <title>Raphidocelis subcapitata (=Pseudokirchneriella subcapitata) provides an insight into genome evolution and environmental adaptations in the Sphaeropleales.</title>
        <authorList>
            <person name="Suzuki S."/>
            <person name="Yamaguchi H."/>
            <person name="Nakajima N."/>
            <person name="Kawachi M."/>
        </authorList>
    </citation>
    <scope>NUCLEOTIDE SEQUENCE [LARGE SCALE GENOMIC DNA]</scope>
    <source>
        <strain evidence="19 20">NIES-35</strain>
    </source>
</reference>
<evidence type="ECO:0000256" key="6">
    <source>
        <dbReference type="ARBA" id="ARBA00022741"/>
    </source>
</evidence>
<dbReference type="InterPro" id="IPR002305">
    <property type="entry name" value="aa-tRNA-synth_Ic"/>
</dbReference>
<feature type="region of interest" description="Disordered" evidence="17">
    <location>
        <begin position="299"/>
        <end position="318"/>
    </location>
</feature>
<keyword evidence="12 16" id="KW-0030">Aminoacyl-tRNA synthetase</keyword>
<dbReference type="GO" id="GO:0006437">
    <property type="term" value="P:tyrosyl-tRNA aminoacylation"/>
    <property type="evidence" value="ECO:0007669"/>
    <property type="project" value="InterPro"/>
</dbReference>
<evidence type="ECO:0000259" key="18">
    <source>
        <dbReference type="SMART" id="SM00363"/>
    </source>
</evidence>
<evidence type="ECO:0000256" key="10">
    <source>
        <dbReference type="ARBA" id="ARBA00022946"/>
    </source>
</evidence>
<keyword evidence="11" id="KW-0496">Mitochondrion</keyword>
<dbReference type="InParanoid" id="A0A2V0P2A3"/>
<dbReference type="Pfam" id="PF22421">
    <property type="entry name" value="SYY_C-terminal"/>
    <property type="match status" value="1"/>
</dbReference>
<evidence type="ECO:0000313" key="19">
    <source>
        <dbReference type="EMBL" id="GBF93022.1"/>
    </source>
</evidence>
<evidence type="ECO:0000256" key="5">
    <source>
        <dbReference type="ARBA" id="ARBA00022598"/>
    </source>
</evidence>
<evidence type="ECO:0000256" key="9">
    <source>
        <dbReference type="ARBA" id="ARBA00022917"/>
    </source>
</evidence>
<keyword evidence="5 16" id="KW-0436">Ligase</keyword>
<dbReference type="EMBL" id="BDRX01000037">
    <property type="protein sequence ID" value="GBF93022.1"/>
    <property type="molecule type" value="Genomic_DNA"/>
</dbReference>
<organism evidence="19 20">
    <name type="scientific">Raphidocelis subcapitata</name>
    <dbReference type="NCBI Taxonomy" id="307507"/>
    <lineage>
        <taxon>Eukaryota</taxon>
        <taxon>Viridiplantae</taxon>
        <taxon>Chlorophyta</taxon>
        <taxon>core chlorophytes</taxon>
        <taxon>Chlorophyceae</taxon>
        <taxon>CS clade</taxon>
        <taxon>Sphaeropleales</taxon>
        <taxon>Selenastraceae</taxon>
        <taxon>Raphidocelis</taxon>
    </lineage>
</organism>
<evidence type="ECO:0000256" key="17">
    <source>
        <dbReference type="SAM" id="MobiDB-lite"/>
    </source>
</evidence>
<keyword evidence="20" id="KW-1185">Reference proteome</keyword>
<dbReference type="FunFam" id="3.10.290.10:FF:000014">
    <property type="entry name" value="Tyrosine--tRNA ligase"/>
    <property type="match status" value="1"/>
</dbReference>
<dbReference type="AlphaFoldDB" id="A0A2V0P2A3"/>
<dbReference type="InterPro" id="IPR036986">
    <property type="entry name" value="S4_RNA-bd_sf"/>
</dbReference>